<reference evidence="3 4" key="1">
    <citation type="submission" date="2024-06" db="EMBL/GenBank/DDBJ databases">
        <title>The Natural Products Discovery Center: Release of the First 8490 Sequenced Strains for Exploring Actinobacteria Biosynthetic Diversity.</title>
        <authorList>
            <person name="Kalkreuter E."/>
            <person name="Kautsar S.A."/>
            <person name="Yang D."/>
            <person name="Bader C.D."/>
            <person name="Teijaro C.N."/>
            <person name="Fluegel L."/>
            <person name="Davis C.M."/>
            <person name="Simpson J.R."/>
            <person name="Lauterbach L."/>
            <person name="Steele A.D."/>
            <person name="Gui C."/>
            <person name="Meng S."/>
            <person name="Li G."/>
            <person name="Viehrig K."/>
            <person name="Ye F."/>
            <person name="Su P."/>
            <person name="Kiefer A.F."/>
            <person name="Nichols A."/>
            <person name="Cepeda A.J."/>
            <person name="Yan W."/>
            <person name="Fan B."/>
            <person name="Jiang Y."/>
            <person name="Adhikari A."/>
            <person name="Zheng C.-J."/>
            <person name="Schuster L."/>
            <person name="Cowan T.M."/>
            <person name="Smanski M.J."/>
            <person name="Chevrette M.G."/>
            <person name="De Carvalho L.P.S."/>
            <person name="Shen B."/>
        </authorList>
    </citation>
    <scope>NUCLEOTIDE SEQUENCE [LARGE SCALE GENOMIC DNA]</scope>
    <source>
        <strain evidence="3 4">NPDC000837</strain>
    </source>
</reference>
<protein>
    <recommendedName>
        <fullName evidence="2">DUF7210 domain-containing protein</fullName>
    </recommendedName>
</protein>
<dbReference type="InterPro" id="IPR055634">
    <property type="entry name" value="DUF7210"/>
</dbReference>
<feature type="region of interest" description="Disordered" evidence="1">
    <location>
        <begin position="1"/>
        <end position="44"/>
    </location>
</feature>
<dbReference type="EMBL" id="JBEPBX010000023">
    <property type="protein sequence ID" value="MER6616267.1"/>
    <property type="molecule type" value="Genomic_DNA"/>
</dbReference>
<feature type="compositionally biased region" description="Low complexity" evidence="1">
    <location>
        <begin position="1"/>
        <end position="23"/>
    </location>
</feature>
<organism evidence="3 4">
    <name type="scientific">Streptomyces xantholiticus</name>
    <dbReference type="NCBI Taxonomy" id="68285"/>
    <lineage>
        <taxon>Bacteria</taxon>
        <taxon>Bacillati</taxon>
        <taxon>Actinomycetota</taxon>
        <taxon>Actinomycetes</taxon>
        <taxon>Kitasatosporales</taxon>
        <taxon>Streptomycetaceae</taxon>
        <taxon>Streptomyces</taxon>
    </lineage>
</organism>
<keyword evidence="4" id="KW-1185">Reference proteome</keyword>
<name>A0ABV1V161_9ACTN</name>
<gene>
    <name evidence="3" type="ORF">ABT276_23430</name>
</gene>
<evidence type="ECO:0000256" key="1">
    <source>
        <dbReference type="SAM" id="MobiDB-lite"/>
    </source>
</evidence>
<sequence>MTTNTKKTTATAETATPPQTARKTPPPPAPVVGPAASTAGTAEPETIVLSHHLRIDGTEYPPGSTIRVWPDYARRLRSQGYVART</sequence>
<dbReference type="Proteomes" id="UP001445472">
    <property type="component" value="Unassembled WGS sequence"/>
</dbReference>
<comment type="caution">
    <text evidence="3">The sequence shown here is derived from an EMBL/GenBank/DDBJ whole genome shotgun (WGS) entry which is preliminary data.</text>
</comment>
<evidence type="ECO:0000313" key="4">
    <source>
        <dbReference type="Proteomes" id="UP001445472"/>
    </source>
</evidence>
<dbReference type="RefSeq" id="WP_351977643.1">
    <property type="nucleotide sequence ID" value="NZ_JBEPBX010000023.1"/>
</dbReference>
<accession>A0ABV1V161</accession>
<dbReference type="Pfam" id="PF23843">
    <property type="entry name" value="DUF7210"/>
    <property type="match status" value="1"/>
</dbReference>
<evidence type="ECO:0000313" key="3">
    <source>
        <dbReference type="EMBL" id="MER6616267.1"/>
    </source>
</evidence>
<proteinExistence type="predicted"/>
<evidence type="ECO:0000259" key="2">
    <source>
        <dbReference type="Pfam" id="PF23843"/>
    </source>
</evidence>
<feature type="domain" description="DUF7210" evidence="2">
    <location>
        <begin position="46"/>
        <end position="82"/>
    </location>
</feature>